<dbReference type="PROSITE" id="PS50928">
    <property type="entry name" value="ABC_TM1"/>
    <property type="match status" value="1"/>
</dbReference>
<dbReference type="PANTHER" id="PTHR43386">
    <property type="entry name" value="OLIGOPEPTIDE TRANSPORT SYSTEM PERMEASE PROTEIN APPC"/>
    <property type="match status" value="1"/>
</dbReference>
<dbReference type="GO" id="GO:0055085">
    <property type="term" value="P:transmembrane transport"/>
    <property type="evidence" value="ECO:0007669"/>
    <property type="project" value="InterPro"/>
</dbReference>
<dbReference type="Pfam" id="PF12911">
    <property type="entry name" value="OppC_N"/>
    <property type="match status" value="1"/>
</dbReference>
<evidence type="ECO:0000313" key="9">
    <source>
        <dbReference type="EMBL" id="SDG15721.1"/>
    </source>
</evidence>
<dbReference type="OrthoDB" id="9766870at2"/>
<evidence type="ECO:0000256" key="3">
    <source>
        <dbReference type="ARBA" id="ARBA00022475"/>
    </source>
</evidence>
<sequence>MSAETADNAAPAPKPAAARAGRPVGAWRMPLLVRIAAAILVLVSLVALLAPLLTPYGYEETDLLYRLKPPFWSSLSIEGHLLGTDKLGRDLLSRLLIATQVSLALALLGTLIGAVLGTFLGILAAHRGGWVDEVVMMLVDWQAAMPFLIIALAVLAFLGNNFYLFLALMGLAGWETYARLTRSLVLSAREQGYAVAVRALGARPLRLYGRHILPNVMGPLIVQLTLNFPQTILLETSLSFLGLGIQPPLTSLGQMLGDGRDYLLTAWWLAVLPGGVIFLTTLSMSLFGDWLRTRLDPTQR</sequence>
<feature type="transmembrane region" description="Helical" evidence="7">
    <location>
        <begin position="144"/>
        <end position="174"/>
    </location>
</feature>
<keyword evidence="3" id="KW-1003">Cell membrane</keyword>
<evidence type="ECO:0000256" key="5">
    <source>
        <dbReference type="ARBA" id="ARBA00022989"/>
    </source>
</evidence>
<name>A0A8G2EZA7_9PROT</name>
<keyword evidence="6 7" id="KW-0472">Membrane</keyword>
<evidence type="ECO:0000259" key="8">
    <source>
        <dbReference type="PROSITE" id="PS50928"/>
    </source>
</evidence>
<feature type="transmembrane region" description="Helical" evidence="7">
    <location>
        <begin position="95"/>
        <end position="124"/>
    </location>
</feature>
<keyword evidence="5 7" id="KW-1133">Transmembrane helix</keyword>
<dbReference type="GO" id="GO:0005886">
    <property type="term" value="C:plasma membrane"/>
    <property type="evidence" value="ECO:0007669"/>
    <property type="project" value="UniProtKB-SubCell"/>
</dbReference>
<protein>
    <submittedName>
        <fullName evidence="9">Peptide/nickel transport system permease protein</fullName>
    </submittedName>
</protein>
<evidence type="ECO:0000256" key="7">
    <source>
        <dbReference type="RuleBase" id="RU363032"/>
    </source>
</evidence>
<feature type="transmembrane region" description="Helical" evidence="7">
    <location>
        <begin position="265"/>
        <end position="291"/>
    </location>
</feature>
<organism evidence="9 10">
    <name type="scientific">Thalassobaculum litoreum DSM 18839</name>
    <dbReference type="NCBI Taxonomy" id="1123362"/>
    <lineage>
        <taxon>Bacteria</taxon>
        <taxon>Pseudomonadati</taxon>
        <taxon>Pseudomonadota</taxon>
        <taxon>Alphaproteobacteria</taxon>
        <taxon>Rhodospirillales</taxon>
        <taxon>Thalassobaculaceae</taxon>
        <taxon>Thalassobaculum</taxon>
    </lineage>
</organism>
<keyword evidence="4 7" id="KW-0812">Transmembrane</keyword>
<dbReference type="Pfam" id="PF00528">
    <property type="entry name" value="BPD_transp_1"/>
    <property type="match status" value="1"/>
</dbReference>
<evidence type="ECO:0000313" key="10">
    <source>
        <dbReference type="Proteomes" id="UP000198615"/>
    </source>
</evidence>
<feature type="transmembrane region" description="Helical" evidence="7">
    <location>
        <begin position="31"/>
        <end position="58"/>
    </location>
</feature>
<dbReference type="Gene3D" id="1.10.3720.10">
    <property type="entry name" value="MetI-like"/>
    <property type="match status" value="1"/>
</dbReference>
<dbReference type="PANTHER" id="PTHR43386:SF25">
    <property type="entry name" value="PEPTIDE ABC TRANSPORTER PERMEASE PROTEIN"/>
    <property type="match status" value="1"/>
</dbReference>
<dbReference type="InterPro" id="IPR035906">
    <property type="entry name" value="MetI-like_sf"/>
</dbReference>
<dbReference type="InterPro" id="IPR000515">
    <property type="entry name" value="MetI-like"/>
</dbReference>
<accession>A0A8G2EZA7</accession>
<comment type="subcellular location">
    <subcellularLocation>
        <location evidence="1 7">Cell membrane</location>
        <topology evidence="1 7">Multi-pass membrane protein</topology>
    </subcellularLocation>
</comment>
<dbReference type="SUPFAM" id="SSF161098">
    <property type="entry name" value="MetI-like"/>
    <property type="match status" value="1"/>
</dbReference>
<comment type="caution">
    <text evidence="9">The sequence shown here is derived from an EMBL/GenBank/DDBJ whole genome shotgun (WGS) entry which is preliminary data.</text>
</comment>
<gene>
    <name evidence="9" type="ORF">SAMN05660686_03545</name>
</gene>
<feature type="domain" description="ABC transmembrane type-1" evidence="8">
    <location>
        <begin position="99"/>
        <end position="288"/>
    </location>
</feature>
<evidence type="ECO:0000256" key="1">
    <source>
        <dbReference type="ARBA" id="ARBA00004651"/>
    </source>
</evidence>
<evidence type="ECO:0000256" key="2">
    <source>
        <dbReference type="ARBA" id="ARBA00022448"/>
    </source>
</evidence>
<dbReference type="RefSeq" id="WP_093152357.1">
    <property type="nucleotide sequence ID" value="NZ_FNBW01000011.1"/>
</dbReference>
<keyword evidence="10" id="KW-1185">Reference proteome</keyword>
<dbReference type="InterPro" id="IPR050366">
    <property type="entry name" value="BP-dependent_transpt_permease"/>
</dbReference>
<reference evidence="9 10" key="1">
    <citation type="submission" date="2016-10" db="EMBL/GenBank/DDBJ databases">
        <authorList>
            <person name="Varghese N."/>
            <person name="Submissions S."/>
        </authorList>
    </citation>
    <scope>NUCLEOTIDE SEQUENCE [LARGE SCALE GENOMIC DNA]</scope>
    <source>
        <strain evidence="9 10">DSM 18839</strain>
    </source>
</reference>
<dbReference type="Proteomes" id="UP000198615">
    <property type="component" value="Unassembled WGS sequence"/>
</dbReference>
<evidence type="ECO:0000256" key="4">
    <source>
        <dbReference type="ARBA" id="ARBA00022692"/>
    </source>
</evidence>
<dbReference type="CDD" id="cd06261">
    <property type="entry name" value="TM_PBP2"/>
    <property type="match status" value="1"/>
</dbReference>
<comment type="similarity">
    <text evidence="7">Belongs to the binding-protein-dependent transport system permease family.</text>
</comment>
<dbReference type="EMBL" id="FNBW01000011">
    <property type="protein sequence ID" value="SDG15721.1"/>
    <property type="molecule type" value="Genomic_DNA"/>
</dbReference>
<evidence type="ECO:0000256" key="6">
    <source>
        <dbReference type="ARBA" id="ARBA00023136"/>
    </source>
</evidence>
<keyword evidence="2 7" id="KW-0813">Transport</keyword>
<proteinExistence type="inferred from homology"/>
<dbReference type="InterPro" id="IPR025966">
    <property type="entry name" value="OppC_N"/>
</dbReference>
<dbReference type="AlphaFoldDB" id="A0A8G2EZA7"/>